<proteinExistence type="predicted"/>
<evidence type="ECO:0000313" key="1">
    <source>
        <dbReference type="EMBL" id="KAJ2978992.1"/>
    </source>
</evidence>
<dbReference type="EMBL" id="JAPDGR010001870">
    <property type="protein sequence ID" value="KAJ2978992.1"/>
    <property type="molecule type" value="Genomic_DNA"/>
</dbReference>
<dbReference type="Proteomes" id="UP001143856">
    <property type="component" value="Unassembled WGS sequence"/>
</dbReference>
<organism evidence="1 2">
    <name type="scientific">Xylaria curta</name>
    <dbReference type="NCBI Taxonomy" id="42375"/>
    <lineage>
        <taxon>Eukaryota</taxon>
        <taxon>Fungi</taxon>
        <taxon>Dikarya</taxon>
        <taxon>Ascomycota</taxon>
        <taxon>Pezizomycotina</taxon>
        <taxon>Sordariomycetes</taxon>
        <taxon>Xylariomycetidae</taxon>
        <taxon>Xylariales</taxon>
        <taxon>Xylariaceae</taxon>
        <taxon>Xylaria</taxon>
    </lineage>
</organism>
<name>A0ACC1NJB1_9PEZI</name>
<evidence type="ECO:0000313" key="2">
    <source>
        <dbReference type="Proteomes" id="UP001143856"/>
    </source>
</evidence>
<protein>
    <submittedName>
        <fullName evidence="1">Uncharacterized protein</fullName>
    </submittedName>
</protein>
<gene>
    <name evidence="1" type="ORF">NUW58_g7317</name>
</gene>
<reference evidence="1" key="1">
    <citation type="submission" date="2022-10" db="EMBL/GenBank/DDBJ databases">
        <title>Genome Sequence of Xylaria curta.</title>
        <authorList>
            <person name="Buettner E."/>
        </authorList>
    </citation>
    <scope>NUCLEOTIDE SEQUENCE</scope>
    <source>
        <strain evidence="1">Babe10</strain>
    </source>
</reference>
<accession>A0ACC1NJB1</accession>
<comment type="caution">
    <text evidence="1">The sequence shown here is derived from an EMBL/GenBank/DDBJ whole genome shotgun (WGS) entry which is preliminary data.</text>
</comment>
<sequence>MPQDPNLYGQRPAKKQKREIPLSSSLSFTSQLSSLMSAPTTTSSSTGGGASSSGRPRPSKTKDDIFSSIKAKRKPGPSRSDAQLEDASSKIQTKACAQYGGGETGLRARATQDGGEGAPVRGYEARRLRRQG</sequence>
<keyword evidence="2" id="KW-1185">Reference proteome</keyword>